<reference evidence="10 11" key="1">
    <citation type="submission" date="2018-06" db="EMBL/GenBank/DDBJ databases">
        <title>Paenibacillus montanisoli sp. nov., isolated from mountain area soil.</title>
        <authorList>
            <person name="Wu M."/>
        </authorList>
    </citation>
    <scope>NUCLEOTIDE SEQUENCE [LARGE SCALE GENOMIC DNA]</scope>
    <source>
        <strain evidence="10 11">RA17</strain>
    </source>
</reference>
<evidence type="ECO:0000313" key="10">
    <source>
        <dbReference type="EMBL" id="RAP73278.1"/>
    </source>
</evidence>
<dbReference type="InterPro" id="IPR008844">
    <property type="entry name" value="Spore_GerAC-like"/>
</dbReference>
<dbReference type="InterPro" id="IPR038501">
    <property type="entry name" value="Spore_GerAC_C_sf"/>
</dbReference>
<evidence type="ECO:0000259" key="8">
    <source>
        <dbReference type="Pfam" id="PF05504"/>
    </source>
</evidence>
<evidence type="ECO:0000256" key="1">
    <source>
        <dbReference type="ARBA" id="ARBA00004635"/>
    </source>
</evidence>
<keyword evidence="7" id="KW-0449">Lipoprotein</keyword>
<dbReference type="PROSITE" id="PS51257">
    <property type="entry name" value="PROKAR_LIPOPROTEIN"/>
    <property type="match status" value="1"/>
</dbReference>
<dbReference type="OrthoDB" id="2592518at2"/>
<comment type="subcellular location">
    <subcellularLocation>
        <location evidence="1">Membrane</location>
        <topology evidence="1">Lipid-anchor</topology>
    </subcellularLocation>
</comment>
<dbReference type="InterPro" id="IPR057336">
    <property type="entry name" value="GerAC_N"/>
</dbReference>
<evidence type="ECO:0000259" key="9">
    <source>
        <dbReference type="Pfam" id="PF25198"/>
    </source>
</evidence>
<comment type="similarity">
    <text evidence="2">Belongs to the GerABKC lipoprotein family.</text>
</comment>
<dbReference type="GO" id="GO:0009847">
    <property type="term" value="P:spore germination"/>
    <property type="evidence" value="ECO:0007669"/>
    <property type="project" value="InterPro"/>
</dbReference>
<dbReference type="PANTHER" id="PTHR35789:SF1">
    <property type="entry name" value="SPORE GERMINATION PROTEIN B3"/>
    <property type="match status" value="1"/>
</dbReference>
<keyword evidence="5" id="KW-0472">Membrane</keyword>
<evidence type="ECO:0000256" key="6">
    <source>
        <dbReference type="ARBA" id="ARBA00023139"/>
    </source>
</evidence>
<dbReference type="RefSeq" id="WP_112885672.1">
    <property type="nucleotide sequence ID" value="NZ_QLUW01000008.1"/>
</dbReference>
<accession>A0A328TS08</accession>
<comment type="caution">
    <text evidence="10">The sequence shown here is derived from an EMBL/GenBank/DDBJ whole genome shotgun (WGS) entry which is preliminary data.</text>
</comment>
<dbReference type="EMBL" id="QLUW01000008">
    <property type="protein sequence ID" value="RAP73278.1"/>
    <property type="molecule type" value="Genomic_DNA"/>
</dbReference>
<dbReference type="Pfam" id="PF25198">
    <property type="entry name" value="Spore_GerAC_N"/>
    <property type="match status" value="1"/>
</dbReference>
<keyword evidence="6" id="KW-0564">Palmitate</keyword>
<proteinExistence type="inferred from homology"/>
<dbReference type="InterPro" id="IPR046953">
    <property type="entry name" value="Spore_GerAC-like_C"/>
</dbReference>
<keyword evidence="11" id="KW-1185">Reference proteome</keyword>
<evidence type="ECO:0000256" key="5">
    <source>
        <dbReference type="ARBA" id="ARBA00023136"/>
    </source>
</evidence>
<dbReference type="Gene3D" id="3.30.300.210">
    <property type="entry name" value="Nutrient germinant receptor protein C, domain 3"/>
    <property type="match status" value="1"/>
</dbReference>
<evidence type="ECO:0008006" key="12">
    <source>
        <dbReference type="Google" id="ProtNLM"/>
    </source>
</evidence>
<evidence type="ECO:0000256" key="7">
    <source>
        <dbReference type="ARBA" id="ARBA00023288"/>
    </source>
</evidence>
<dbReference type="NCBIfam" id="TIGR02887">
    <property type="entry name" value="spore_ger_x_C"/>
    <property type="match status" value="1"/>
</dbReference>
<dbReference type="AlphaFoldDB" id="A0A328TS08"/>
<dbReference type="Proteomes" id="UP000249260">
    <property type="component" value="Unassembled WGS sequence"/>
</dbReference>
<feature type="domain" description="Spore germination GerAC-like C-terminal" evidence="8">
    <location>
        <begin position="202"/>
        <end position="356"/>
    </location>
</feature>
<keyword evidence="4" id="KW-0732">Signal</keyword>
<dbReference type="GO" id="GO:0016020">
    <property type="term" value="C:membrane"/>
    <property type="evidence" value="ECO:0007669"/>
    <property type="project" value="UniProtKB-SubCell"/>
</dbReference>
<gene>
    <name evidence="10" type="ORF">DL346_27835</name>
</gene>
<evidence type="ECO:0000313" key="11">
    <source>
        <dbReference type="Proteomes" id="UP000249260"/>
    </source>
</evidence>
<feature type="domain" description="Spore germination protein N-terminal" evidence="9">
    <location>
        <begin position="28"/>
        <end position="191"/>
    </location>
</feature>
<evidence type="ECO:0000256" key="3">
    <source>
        <dbReference type="ARBA" id="ARBA00022544"/>
    </source>
</evidence>
<dbReference type="PANTHER" id="PTHR35789">
    <property type="entry name" value="SPORE GERMINATION PROTEIN B3"/>
    <property type="match status" value="1"/>
</dbReference>
<sequence length="362" mass="40990">MMPRRCRTFQAGLVVFILLMVTGCQTETLEQLSIIYGIAVEADENDKEKLSGIISIPFYKKDGFENHTVTAQGKTPAEIQNELSLQSSGRLVVGKAQVLLIDEQLARQPVYRFMGFFTSEFNLPASTSLALTETSPKAMLDMSTKNVDPATNISTTISKHERLGIIPGTNLLTFVKQYVREGQDPYLPLVGMENGNNSVKLKGLALFKDDRYVMPLKGAQNLLLFALLEESVSHVLYESENDGLPLIMMFEHSNASYDWNPSEKSMKVRVRVHARLQERTNSPMDVHSEAEKGQLKMKAEQQLAAELDRLVRRFQRNDLDPVGFGEIARSQDRHWKAKEWKAIYPQLKFQTAVSVEFDSERR</sequence>
<name>A0A328TS08_9BACL</name>
<dbReference type="Pfam" id="PF05504">
    <property type="entry name" value="Spore_GerAC"/>
    <property type="match status" value="1"/>
</dbReference>
<evidence type="ECO:0000256" key="4">
    <source>
        <dbReference type="ARBA" id="ARBA00022729"/>
    </source>
</evidence>
<keyword evidence="3" id="KW-0309">Germination</keyword>
<evidence type="ECO:0000256" key="2">
    <source>
        <dbReference type="ARBA" id="ARBA00007886"/>
    </source>
</evidence>
<protein>
    <recommendedName>
        <fullName evidence="12">Ger(X)C family spore germination protein</fullName>
    </recommendedName>
</protein>
<organism evidence="10 11">
    <name type="scientific">Paenibacillus montanisoli</name>
    <dbReference type="NCBI Taxonomy" id="2081970"/>
    <lineage>
        <taxon>Bacteria</taxon>
        <taxon>Bacillati</taxon>
        <taxon>Bacillota</taxon>
        <taxon>Bacilli</taxon>
        <taxon>Bacillales</taxon>
        <taxon>Paenibacillaceae</taxon>
        <taxon>Paenibacillus</taxon>
    </lineage>
</organism>